<reference evidence="5" key="2">
    <citation type="submission" date="2020-01" db="EMBL/GenBank/DDBJ databases">
        <authorList>
            <person name="Korhonen P.K.K."/>
            <person name="Guangxu M.G."/>
            <person name="Wang T.W."/>
            <person name="Stroehlein A.J.S."/>
            <person name="Young N.D."/>
            <person name="Ang C.-S.A."/>
            <person name="Fernando D.W.F."/>
            <person name="Lu H.L."/>
            <person name="Taylor S.T."/>
            <person name="Ehtesham M.E.M."/>
            <person name="Najaraj S.H.N."/>
            <person name="Harsha G.H.G."/>
            <person name="Madugundu A.M."/>
            <person name="Renuse S.R."/>
            <person name="Holt D.H."/>
            <person name="Pandey A.P."/>
            <person name="Papenfuss A.P."/>
            <person name="Gasser R.B.G."/>
            <person name="Fischer K.F."/>
        </authorList>
    </citation>
    <scope>NUCLEOTIDE SEQUENCE</scope>
    <source>
        <strain evidence="5">SSS_KF_BRIS2020</strain>
    </source>
</reference>
<feature type="region of interest" description="Disordered" evidence="3">
    <location>
        <begin position="364"/>
        <end position="398"/>
    </location>
</feature>
<feature type="region of interest" description="Disordered" evidence="3">
    <location>
        <begin position="690"/>
        <end position="716"/>
    </location>
</feature>
<evidence type="ECO:0000259" key="4">
    <source>
        <dbReference type="PROSITE" id="PS50014"/>
    </source>
</evidence>
<feature type="compositionally biased region" description="Low complexity" evidence="3">
    <location>
        <begin position="466"/>
        <end position="475"/>
    </location>
</feature>
<dbReference type="GO" id="GO:0005634">
    <property type="term" value="C:nucleus"/>
    <property type="evidence" value="ECO:0007669"/>
    <property type="project" value="TreeGrafter"/>
</dbReference>
<sequence length="1309" mass="150364">MGNGSKKKHKKHKNRDKDRSHKRHRDDFVNDRFNDPLDRFHSNQQISLHSRCSLNENENFETTSMEYEFDCLENKTKIYQTFSHQTSKSISSSERNESINQEIDDDDDDNDNENEDYNDDGDDDEIVKERFDRRRLSHLDTSIDQNCDDLELKSENENENDIVAFNTVNLKNLQSSTVPNQPLKIVLKVNQKTSSSFSYRNNLNGSNPNLVIPSTSLSPSNLQDSESFDFVVGDDDDDDDHADADADAGREQSKSFASIQNDSLEFEKNDQIHCWNDNHTDNINMESPKIANVSNEYRESIYDNDDGDNDDEHKDQSIGLDENKSPTILKLAHNDVDENFKERFPSSSMKIQLSESLRLSLKKLKKSKKSKHKKHHRHRHHHHRHHHHHHHCKKHQSNQNQNPIILEAKFNPPQSFRSSFDLKEENSIDASETLIFDDSKIDLFSGSQQKSHNEEDFDEEQQSIVVNNNNNNNNNNDDDDEIDQVQQQLQQEGDNEEEEEEEDQKYFSQSNPFYTDDNLENPYLEKLTDVNEEEYLRFEKNTNDDDVGDDDDHDDHNEENQQNHSKHSESSIVQNESNELKNVNDSFELNPNDEIDDCSETNALNDPAQSSQCFRLKLSKLSDRSDQYQIPTITDDSYRSINSPKQSFSPQEESNIVEESSEIFDELSIDECDRNSTNEQSESVMFEKDFDPLSIPQPSSPSPSPASPPLSVSISNQKKAKKSQLQQLLFALFKQIQKKDPKKFFARPVSDQIAPGYFTIITHPMDLSTVKRKILDEYQCLNDFRLDIKLMCDNAMRYNRPDTIYYRTADRLWQYVANKLLKSTAISKYIKRYPNISVTELRIPSLECGTIDSNKIIKSSRSDDDSKFLKPLDPINLFVTSNETLTDFGKTTSSILQQKPKSTLSQSNSSSRKNFDCKSQTKPHSNDYQSNIRSKSSQSSFSSMPSSSSSSSSTSTSSSSSNESKLISIKTKSSVESFQLISSVSIENSSNTINSVSSRDVQHLTSNQSQQNKSHNQFLINVTKSNSHSNRIKSHENRNDLFGSRSNNDSCSLSSSTTSLSSLISSSTLDKSISNSTNLIDSNQIKSTNKNKSSHQDLNRKSTLKISKKICEEKIVNNQNVRNKIVPEERFDGYSLGAFFEQIQLAAQKAQENLRKSKRKAYLTYLKRTSEYLNPYLHTIDCQSISMYRQPLIKEFQWEEFFAKRNDCREILTEPISNHSTINANCLGFSNTNPISDVKDNTTISKNDTKSVAEEKSIIEEEKKTAKMDEGEKNLIFLLLKHKNWNRCENNYDLITGAKILESIMHHRF</sequence>
<evidence type="ECO:0000256" key="3">
    <source>
        <dbReference type="SAM" id="MobiDB-lite"/>
    </source>
</evidence>
<dbReference type="GO" id="GO:0006357">
    <property type="term" value="P:regulation of transcription by RNA polymerase II"/>
    <property type="evidence" value="ECO:0007669"/>
    <property type="project" value="TreeGrafter"/>
</dbReference>
<evidence type="ECO:0000313" key="6">
    <source>
        <dbReference type="EnsemblMetazoa" id="KAF7496085.1"/>
    </source>
</evidence>
<feature type="region of interest" description="Disordered" evidence="3">
    <location>
        <begin position="300"/>
        <end position="326"/>
    </location>
</feature>
<feature type="compositionally biased region" description="Acidic residues" evidence="3">
    <location>
        <begin position="102"/>
        <end position="126"/>
    </location>
</feature>
<evidence type="ECO:0000313" key="7">
    <source>
        <dbReference type="Proteomes" id="UP000070412"/>
    </source>
</evidence>
<feature type="compositionally biased region" description="Polar residues" evidence="3">
    <location>
        <begin position="627"/>
        <end position="651"/>
    </location>
</feature>
<dbReference type="InterPro" id="IPR051831">
    <property type="entry name" value="Bromodomain_contain_prot"/>
</dbReference>
<dbReference type="InterPro" id="IPR001487">
    <property type="entry name" value="Bromodomain"/>
</dbReference>
<dbReference type="OrthoDB" id="21648at2759"/>
<feature type="compositionally biased region" description="Basic and acidic residues" evidence="3">
    <location>
        <begin position="15"/>
        <end position="37"/>
    </location>
</feature>
<keyword evidence="1 2" id="KW-0103">Bromodomain</keyword>
<dbReference type="SUPFAM" id="SSF47370">
    <property type="entry name" value="Bromodomain"/>
    <property type="match status" value="1"/>
</dbReference>
<feature type="region of interest" description="Disordered" evidence="3">
    <location>
        <begin position="83"/>
        <end position="126"/>
    </location>
</feature>
<feature type="compositionally biased region" description="Basic and acidic residues" evidence="3">
    <location>
        <begin position="526"/>
        <end position="543"/>
    </location>
</feature>
<dbReference type="EnsemblMetazoa" id="SSS_305s_mrna">
    <property type="protein sequence ID" value="KAF7496085.1"/>
    <property type="gene ID" value="SSS_305"/>
</dbReference>
<feature type="domain" description="Bromo" evidence="4">
    <location>
        <begin position="737"/>
        <end position="806"/>
    </location>
</feature>
<feature type="region of interest" description="Disordered" evidence="3">
    <location>
        <begin position="1024"/>
        <end position="1054"/>
    </location>
</feature>
<gene>
    <name evidence="5" type="primary">SSS_305g</name>
    <name evidence="5" type="ORF">SSS_305</name>
</gene>
<evidence type="ECO:0000256" key="1">
    <source>
        <dbReference type="ARBA" id="ARBA00023117"/>
    </source>
</evidence>
<dbReference type="Pfam" id="PF00439">
    <property type="entry name" value="Bromodomain"/>
    <property type="match status" value="1"/>
</dbReference>
<feature type="compositionally biased region" description="Basic residues" evidence="3">
    <location>
        <begin position="1"/>
        <end position="14"/>
    </location>
</feature>
<feature type="region of interest" description="Disordered" evidence="3">
    <location>
        <begin position="1"/>
        <end position="37"/>
    </location>
</feature>
<feature type="compositionally biased region" description="Acidic residues" evidence="3">
    <location>
        <begin position="232"/>
        <end position="242"/>
    </location>
</feature>
<feature type="region of interest" description="Disordered" evidence="3">
    <location>
        <begin position="466"/>
        <end position="611"/>
    </location>
</feature>
<feature type="compositionally biased region" description="Pro residues" evidence="3">
    <location>
        <begin position="698"/>
        <end position="708"/>
    </location>
</feature>
<reference evidence="6" key="3">
    <citation type="submission" date="2022-06" db="UniProtKB">
        <authorList>
            <consortium name="EnsemblMetazoa"/>
        </authorList>
    </citation>
    <scope>IDENTIFICATION</scope>
</reference>
<evidence type="ECO:0000313" key="5">
    <source>
        <dbReference type="EMBL" id="KAF7496085.1"/>
    </source>
</evidence>
<reference evidence="7" key="1">
    <citation type="journal article" date="2020" name="PLoS Negl. Trop. Dis.">
        <title>High-quality nuclear genome for Sarcoptes scabiei-A critical resource for a neglected parasite.</title>
        <authorList>
            <person name="Korhonen P.K."/>
            <person name="Gasser R.B."/>
            <person name="Ma G."/>
            <person name="Wang T."/>
            <person name="Stroehlein A.J."/>
            <person name="Young N.D."/>
            <person name="Ang C.S."/>
            <person name="Fernando D.D."/>
            <person name="Lu H.C."/>
            <person name="Taylor S."/>
            <person name="Reynolds S.L."/>
            <person name="Mofiz E."/>
            <person name="Najaraj S.H."/>
            <person name="Gowda H."/>
            <person name="Madugundu A."/>
            <person name="Renuse S."/>
            <person name="Holt D."/>
            <person name="Pandey A."/>
            <person name="Papenfuss A.T."/>
            <person name="Fischer K."/>
        </authorList>
    </citation>
    <scope>NUCLEOTIDE SEQUENCE [LARGE SCALE GENOMIC DNA]</scope>
</reference>
<feature type="region of interest" description="Disordered" evidence="3">
    <location>
        <begin position="624"/>
        <end position="660"/>
    </location>
</feature>
<keyword evidence="7" id="KW-1185">Reference proteome</keyword>
<evidence type="ECO:0000256" key="2">
    <source>
        <dbReference type="PROSITE-ProRule" id="PRU00035"/>
    </source>
</evidence>
<dbReference type="PANTHER" id="PTHR22881">
    <property type="entry name" value="BROMODOMAIN CONTAINING PROTEIN"/>
    <property type="match status" value="1"/>
</dbReference>
<feature type="compositionally biased region" description="Basic residues" evidence="3">
    <location>
        <begin position="364"/>
        <end position="396"/>
    </location>
</feature>
<feature type="compositionally biased region" description="Polar residues" evidence="3">
    <location>
        <begin position="215"/>
        <end position="225"/>
    </location>
</feature>
<feature type="compositionally biased region" description="Low complexity" evidence="3">
    <location>
        <begin position="87"/>
        <end position="101"/>
    </location>
</feature>
<name>A0A834RHD3_SARSC</name>
<feature type="compositionally biased region" description="Basic and acidic residues" evidence="3">
    <location>
        <begin position="243"/>
        <end position="253"/>
    </location>
</feature>
<feature type="compositionally biased region" description="Basic and acidic residues" evidence="3">
    <location>
        <begin position="311"/>
        <end position="324"/>
    </location>
</feature>
<dbReference type="PROSITE" id="PS50014">
    <property type="entry name" value="BROMODOMAIN_2"/>
    <property type="match status" value="1"/>
</dbReference>
<feature type="compositionally biased region" description="Acidic residues" evidence="3">
    <location>
        <begin position="493"/>
        <end position="503"/>
    </location>
</feature>
<protein>
    <submittedName>
        <fullName evidence="5">Bromodomain-containing protein 9</fullName>
    </submittedName>
</protein>
<feature type="compositionally biased region" description="Acidic residues" evidence="3">
    <location>
        <begin position="544"/>
        <end position="553"/>
    </location>
</feature>
<feature type="compositionally biased region" description="Low complexity" evidence="3">
    <location>
        <begin position="930"/>
        <end position="964"/>
    </location>
</feature>
<accession>A0A834RHD3</accession>
<proteinExistence type="predicted"/>
<dbReference type="Proteomes" id="UP000070412">
    <property type="component" value="Unassembled WGS sequence"/>
</dbReference>
<dbReference type="SMART" id="SM00297">
    <property type="entry name" value="BROMO"/>
    <property type="match status" value="1"/>
</dbReference>
<dbReference type="Gene3D" id="1.20.920.10">
    <property type="entry name" value="Bromodomain-like"/>
    <property type="match status" value="1"/>
</dbReference>
<dbReference type="EMBL" id="WVUK01000039">
    <property type="protein sequence ID" value="KAF7496085.1"/>
    <property type="molecule type" value="Genomic_DNA"/>
</dbReference>
<dbReference type="InterPro" id="IPR036427">
    <property type="entry name" value="Bromodomain-like_sf"/>
</dbReference>
<feature type="compositionally biased region" description="Basic and acidic residues" evidence="3">
    <location>
        <begin position="554"/>
        <end position="569"/>
    </location>
</feature>
<feature type="compositionally biased region" description="Low complexity" evidence="3">
    <location>
        <begin position="1044"/>
        <end position="1054"/>
    </location>
</feature>
<feature type="region of interest" description="Disordered" evidence="3">
    <location>
        <begin position="896"/>
        <end position="964"/>
    </location>
</feature>
<dbReference type="PRINTS" id="PR00503">
    <property type="entry name" value="BROMODOMAIN"/>
</dbReference>
<feature type="compositionally biased region" description="Polar residues" evidence="3">
    <location>
        <begin position="896"/>
        <end position="929"/>
    </location>
</feature>
<dbReference type="PANTHER" id="PTHR22881:SF27">
    <property type="entry name" value="BROMODOMAIN CONTAINING 7_9"/>
    <property type="match status" value="1"/>
</dbReference>
<feature type="compositionally biased region" description="Polar residues" evidence="3">
    <location>
        <begin position="570"/>
        <end position="589"/>
    </location>
</feature>
<feature type="compositionally biased region" description="Polar residues" evidence="3">
    <location>
        <begin position="600"/>
        <end position="611"/>
    </location>
</feature>
<feature type="region of interest" description="Disordered" evidence="3">
    <location>
        <begin position="215"/>
        <end position="256"/>
    </location>
</feature>
<organism evidence="5">
    <name type="scientific">Sarcoptes scabiei</name>
    <name type="common">Itch mite</name>
    <name type="synonym">Acarus scabiei</name>
    <dbReference type="NCBI Taxonomy" id="52283"/>
    <lineage>
        <taxon>Eukaryota</taxon>
        <taxon>Metazoa</taxon>
        <taxon>Ecdysozoa</taxon>
        <taxon>Arthropoda</taxon>
        <taxon>Chelicerata</taxon>
        <taxon>Arachnida</taxon>
        <taxon>Acari</taxon>
        <taxon>Acariformes</taxon>
        <taxon>Sarcoptiformes</taxon>
        <taxon>Astigmata</taxon>
        <taxon>Psoroptidia</taxon>
        <taxon>Sarcoptoidea</taxon>
        <taxon>Sarcoptidae</taxon>
        <taxon>Sarcoptinae</taxon>
        <taxon>Sarcoptes</taxon>
    </lineage>
</organism>